<protein>
    <submittedName>
        <fullName evidence="1">Uncharacterized protein</fullName>
    </submittedName>
</protein>
<feature type="non-terminal residue" evidence="1">
    <location>
        <position position="104"/>
    </location>
</feature>
<evidence type="ECO:0000313" key="1">
    <source>
        <dbReference type="EMBL" id="SVC32516.1"/>
    </source>
</evidence>
<sequence length="104" mass="11443">MMLVLTLNSISFGQTQDYYGTVAVSLIDAPTKFYTVSFTNKLEKAFSESGFDVVERNSINKIMKEWKLKTTGVTNAEFEGIGEILSADYLIIGTVDDDGKNSGI</sequence>
<dbReference type="EMBL" id="UINC01085197">
    <property type="protein sequence ID" value="SVC32516.1"/>
    <property type="molecule type" value="Genomic_DNA"/>
</dbReference>
<dbReference type="Pfam" id="PF03783">
    <property type="entry name" value="CsgG"/>
    <property type="match status" value="1"/>
</dbReference>
<dbReference type="GO" id="GO:0030288">
    <property type="term" value="C:outer membrane-bounded periplasmic space"/>
    <property type="evidence" value="ECO:0007669"/>
    <property type="project" value="InterPro"/>
</dbReference>
<name>A0A382L749_9ZZZZ</name>
<dbReference type="AlphaFoldDB" id="A0A382L749"/>
<dbReference type="InterPro" id="IPR005534">
    <property type="entry name" value="Curli_assmbl/transp-comp_CsgG"/>
</dbReference>
<dbReference type="Gene3D" id="3.40.50.10610">
    <property type="entry name" value="ABC-type transport auxiliary lipoprotein component"/>
    <property type="match status" value="1"/>
</dbReference>
<organism evidence="1">
    <name type="scientific">marine metagenome</name>
    <dbReference type="NCBI Taxonomy" id="408172"/>
    <lineage>
        <taxon>unclassified sequences</taxon>
        <taxon>metagenomes</taxon>
        <taxon>ecological metagenomes</taxon>
    </lineage>
</organism>
<proteinExistence type="predicted"/>
<reference evidence="1" key="1">
    <citation type="submission" date="2018-05" db="EMBL/GenBank/DDBJ databases">
        <authorList>
            <person name="Lanie J.A."/>
            <person name="Ng W.-L."/>
            <person name="Kazmierczak K.M."/>
            <person name="Andrzejewski T.M."/>
            <person name="Davidsen T.M."/>
            <person name="Wayne K.J."/>
            <person name="Tettelin H."/>
            <person name="Glass J.I."/>
            <person name="Rusch D."/>
            <person name="Podicherti R."/>
            <person name="Tsui H.-C.T."/>
            <person name="Winkler M.E."/>
        </authorList>
    </citation>
    <scope>NUCLEOTIDE SEQUENCE</scope>
</reference>
<gene>
    <name evidence="1" type="ORF">METZ01_LOCUS285370</name>
</gene>
<accession>A0A382L749</accession>